<dbReference type="RefSeq" id="WP_169299065.1">
    <property type="nucleotide sequence ID" value="NZ_JABBNI010000038.1"/>
</dbReference>
<dbReference type="InterPro" id="IPR050351">
    <property type="entry name" value="BphY/WalK/GraS-like"/>
</dbReference>
<evidence type="ECO:0000313" key="11">
    <source>
        <dbReference type="EMBL" id="NMM64469.1"/>
    </source>
</evidence>
<dbReference type="Pfam" id="PF02518">
    <property type="entry name" value="HATPase_c"/>
    <property type="match status" value="1"/>
</dbReference>
<dbReference type="GO" id="GO:0016036">
    <property type="term" value="P:cellular response to phosphate starvation"/>
    <property type="evidence" value="ECO:0007669"/>
    <property type="project" value="TreeGrafter"/>
</dbReference>
<dbReference type="InterPro" id="IPR003661">
    <property type="entry name" value="HisK_dim/P_dom"/>
</dbReference>
<evidence type="ECO:0000256" key="8">
    <source>
        <dbReference type="SAM" id="Phobius"/>
    </source>
</evidence>
<comment type="caution">
    <text evidence="11">The sequence shown here is derived from an EMBL/GenBank/DDBJ whole genome shotgun (WGS) entry which is preliminary data.</text>
</comment>
<dbReference type="GO" id="GO:0004721">
    <property type="term" value="F:phosphoprotein phosphatase activity"/>
    <property type="evidence" value="ECO:0007669"/>
    <property type="project" value="TreeGrafter"/>
</dbReference>
<evidence type="ECO:0000256" key="5">
    <source>
        <dbReference type="ARBA" id="ARBA00022679"/>
    </source>
</evidence>
<evidence type="ECO:0000256" key="4">
    <source>
        <dbReference type="ARBA" id="ARBA00022553"/>
    </source>
</evidence>
<feature type="domain" description="Histidine kinase" evidence="9">
    <location>
        <begin position="240"/>
        <end position="455"/>
    </location>
</feature>
<dbReference type="PROSITE" id="PS50885">
    <property type="entry name" value="HAMP"/>
    <property type="match status" value="1"/>
</dbReference>
<gene>
    <name evidence="11" type="ORF">HBE96_17775</name>
</gene>
<evidence type="ECO:0000259" key="9">
    <source>
        <dbReference type="PROSITE" id="PS50109"/>
    </source>
</evidence>
<comment type="subcellular location">
    <subcellularLocation>
        <location evidence="2">Membrane</location>
    </subcellularLocation>
</comment>
<dbReference type="Gene3D" id="1.10.287.130">
    <property type="match status" value="1"/>
</dbReference>
<keyword evidence="4" id="KW-0597">Phosphoprotein</keyword>
<dbReference type="SMART" id="SM00388">
    <property type="entry name" value="HisKA"/>
    <property type="match status" value="1"/>
</dbReference>
<dbReference type="InterPro" id="IPR036097">
    <property type="entry name" value="HisK_dim/P_sf"/>
</dbReference>
<keyword evidence="12" id="KW-1185">Reference proteome</keyword>
<evidence type="ECO:0000256" key="2">
    <source>
        <dbReference type="ARBA" id="ARBA00004370"/>
    </source>
</evidence>
<keyword evidence="6 11" id="KW-0418">Kinase</keyword>
<reference evidence="11 12" key="1">
    <citation type="submission" date="2020-04" db="EMBL/GenBank/DDBJ databases">
        <authorList>
            <person name="Doyle D.A."/>
        </authorList>
    </citation>
    <scope>NUCLEOTIDE SEQUENCE [LARGE SCALE GENOMIC DNA]</scope>
    <source>
        <strain evidence="11 12">P21</strain>
    </source>
</reference>
<evidence type="ECO:0000259" key="10">
    <source>
        <dbReference type="PROSITE" id="PS50885"/>
    </source>
</evidence>
<feature type="transmembrane region" description="Helical" evidence="8">
    <location>
        <begin position="159"/>
        <end position="177"/>
    </location>
</feature>
<comment type="catalytic activity">
    <reaction evidence="1">
        <text>ATP + protein L-histidine = ADP + protein N-phospho-L-histidine.</text>
        <dbReference type="EC" id="2.7.13.3"/>
    </reaction>
</comment>
<dbReference type="SUPFAM" id="SSF47384">
    <property type="entry name" value="Homodimeric domain of signal transducing histidine kinase"/>
    <property type="match status" value="1"/>
</dbReference>
<evidence type="ECO:0000256" key="7">
    <source>
        <dbReference type="ARBA" id="ARBA00023012"/>
    </source>
</evidence>
<organism evidence="11 12">
    <name type="scientific">Clostridium muellerianum</name>
    <dbReference type="NCBI Taxonomy" id="2716538"/>
    <lineage>
        <taxon>Bacteria</taxon>
        <taxon>Bacillati</taxon>
        <taxon>Bacillota</taxon>
        <taxon>Clostridia</taxon>
        <taxon>Eubacteriales</taxon>
        <taxon>Clostridiaceae</taxon>
        <taxon>Clostridium</taxon>
    </lineage>
</organism>
<sequence>MYSIRRKLSIIILTCSILAALLTAIFVNITINNKFSEYMVSNQNKRNDRIVQYFQEVYKRDKKWTADSGSEMKHEAYMSNYCITLLDLNKKLVWMMDPKDIREKEHFKALDSKNGIFTTNTFSVKYNGDVVGYVQIGQYSSVLLSTDDVNFKLSINKGIVASIFFSLLIVIIISLYISKQFSVPIREVSNVSVKLSNGDYSYRTDVKTDILEIKKLKSSINTLGEKLNYQDLLRKRLVSDISHEIRTPLNILQNNLEAMIDGIYPVNTEQLIGLNDEVIRFGKLLNNLNILKKFEEDTVSINKEMILLDELLSAVCDDFSIALKEKNIDLVYNIRPGKAYSVIGHKDKLKQVFINLLSNAVKFSNYGGKVWVNLSRDKENIIVSIRDTGIGISKEDLPFIFERLYRGDKSRNKIEGSGIGLTIVKDILTLHSASIEAQSEVGKGSTFTIRFRNNV</sequence>
<keyword evidence="8" id="KW-1133">Transmembrane helix</keyword>
<keyword evidence="8" id="KW-0812">Transmembrane</keyword>
<name>A0A7Y0HNY7_9CLOT</name>
<evidence type="ECO:0000256" key="1">
    <source>
        <dbReference type="ARBA" id="ARBA00000085"/>
    </source>
</evidence>
<dbReference type="CDD" id="cd00082">
    <property type="entry name" value="HisKA"/>
    <property type="match status" value="1"/>
</dbReference>
<dbReference type="Pfam" id="PF00512">
    <property type="entry name" value="HisKA"/>
    <property type="match status" value="1"/>
</dbReference>
<dbReference type="SUPFAM" id="SSF55874">
    <property type="entry name" value="ATPase domain of HSP90 chaperone/DNA topoisomerase II/histidine kinase"/>
    <property type="match status" value="1"/>
</dbReference>
<dbReference type="PANTHER" id="PTHR45453">
    <property type="entry name" value="PHOSPHATE REGULON SENSOR PROTEIN PHOR"/>
    <property type="match status" value="1"/>
</dbReference>
<keyword evidence="7" id="KW-0902">Two-component regulatory system</keyword>
<keyword evidence="5" id="KW-0808">Transferase</keyword>
<dbReference type="InterPro" id="IPR003660">
    <property type="entry name" value="HAMP_dom"/>
</dbReference>
<dbReference type="PROSITE" id="PS50109">
    <property type="entry name" value="HIS_KIN"/>
    <property type="match status" value="1"/>
</dbReference>
<dbReference type="PANTHER" id="PTHR45453:SF1">
    <property type="entry name" value="PHOSPHATE REGULON SENSOR PROTEIN PHOR"/>
    <property type="match status" value="1"/>
</dbReference>
<dbReference type="EC" id="2.7.13.3" evidence="3"/>
<proteinExistence type="predicted"/>
<dbReference type="Proteomes" id="UP000537131">
    <property type="component" value="Unassembled WGS sequence"/>
</dbReference>
<feature type="domain" description="HAMP" evidence="10">
    <location>
        <begin position="179"/>
        <end position="232"/>
    </location>
</feature>
<dbReference type="Gene3D" id="3.30.565.10">
    <property type="entry name" value="Histidine kinase-like ATPase, C-terminal domain"/>
    <property type="match status" value="1"/>
</dbReference>
<evidence type="ECO:0000256" key="6">
    <source>
        <dbReference type="ARBA" id="ARBA00022777"/>
    </source>
</evidence>
<reference evidence="11 12" key="2">
    <citation type="submission" date="2020-06" db="EMBL/GenBank/DDBJ databases">
        <title>Complete Genome Sequence of Clostridium muelleri sp. nov. P21T, an Acid-Alcohol Producing Acetogen Isolated from Old Hay.</title>
        <authorList>
            <person name="Duncan K.E."/>
            <person name="Tanner R.S."/>
        </authorList>
    </citation>
    <scope>NUCLEOTIDE SEQUENCE [LARGE SCALE GENOMIC DNA]</scope>
    <source>
        <strain evidence="11 12">P21</strain>
    </source>
</reference>
<dbReference type="InterPro" id="IPR036890">
    <property type="entry name" value="HATPase_C_sf"/>
</dbReference>
<dbReference type="InterPro" id="IPR005467">
    <property type="entry name" value="His_kinase_dom"/>
</dbReference>
<evidence type="ECO:0000256" key="3">
    <source>
        <dbReference type="ARBA" id="ARBA00012438"/>
    </source>
</evidence>
<dbReference type="PRINTS" id="PR00344">
    <property type="entry name" value="BCTRLSENSOR"/>
</dbReference>
<dbReference type="GO" id="GO:0005886">
    <property type="term" value="C:plasma membrane"/>
    <property type="evidence" value="ECO:0007669"/>
    <property type="project" value="TreeGrafter"/>
</dbReference>
<dbReference type="FunFam" id="3.30.565.10:FF:000006">
    <property type="entry name" value="Sensor histidine kinase WalK"/>
    <property type="match status" value="1"/>
</dbReference>
<accession>A0A7Y0HNY7</accession>
<dbReference type="CDD" id="cd06225">
    <property type="entry name" value="HAMP"/>
    <property type="match status" value="1"/>
</dbReference>
<dbReference type="SMART" id="SM00387">
    <property type="entry name" value="HATPase_c"/>
    <property type="match status" value="1"/>
</dbReference>
<dbReference type="InterPro" id="IPR004358">
    <property type="entry name" value="Sig_transdc_His_kin-like_C"/>
</dbReference>
<dbReference type="InterPro" id="IPR003594">
    <property type="entry name" value="HATPase_dom"/>
</dbReference>
<keyword evidence="8" id="KW-0472">Membrane</keyword>
<dbReference type="EMBL" id="JABBNI010000038">
    <property type="protein sequence ID" value="NMM64469.1"/>
    <property type="molecule type" value="Genomic_DNA"/>
</dbReference>
<dbReference type="Gene3D" id="6.10.340.10">
    <property type="match status" value="1"/>
</dbReference>
<dbReference type="GO" id="GO:0000155">
    <property type="term" value="F:phosphorelay sensor kinase activity"/>
    <property type="evidence" value="ECO:0007669"/>
    <property type="project" value="InterPro"/>
</dbReference>
<dbReference type="AlphaFoldDB" id="A0A7Y0HNY7"/>
<protein>
    <recommendedName>
        <fullName evidence="3">histidine kinase</fullName>
        <ecNumber evidence="3">2.7.13.3</ecNumber>
    </recommendedName>
</protein>
<evidence type="ECO:0000313" key="12">
    <source>
        <dbReference type="Proteomes" id="UP000537131"/>
    </source>
</evidence>